<comment type="caution">
    <text evidence="1">The sequence shown here is derived from an EMBL/GenBank/DDBJ whole genome shotgun (WGS) entry which is preliminary data.</text>
</comment>
<sequence>MTNSAKQNPATGQVNGVLQSSFIGNSSTKLNLSRTLTGRVGNTQLQPFNVTLSELVAMFQPEQVKAGPKEGPYFVRGSCNGGRSDAAMALAENLLIIIDGDSSISDAGEIVEGAPDPKLAHDAMKQAGIEHVIYTSHSHHKHGQDFNKWRLLVPSDAIAHTLTSGVDAILDILHLAGVRVAPVSENNKLSQPWFFPRLDAGRAAGYYCASYETGRPFKVPDRLPEPVQAPASAKPKQRGESVVQAYCDRYPIRQKVAEMGFNLIRENRYLPPESKSGIAGAVILTGERDGRERLYIHNDSHPLKGRGLDSFDLYCEDDHNGDFKAAVKAAAELLGLTATDDAFALFIAAEDQTEAPEPDPLPVDVSGVSIENPPGLAGEICQHLNKTANRALPLIYPIVALQMLSLAAGSRKGLDGIKLNLLTLAIAPSAAGKEHGQSWLAQTAAELKLGRHVVGGISSDVDMIRNLIDGDGRCCYRIDEIQGLFNAIKSKNANTYESKIGDLILTLATSKVYQFAGNHRRTFLIEIDKEIDHLKKRIAKAEKEPEEGEETPDVEKLNRALRWLFKKRDFIENGWPDPVVSIMGHSTPSGLDSLITEDNIGSGLIGRCLVIRCAEEREKLQKVKETPFFGDVDLFNRLHLINDGSLQPLRVSTEARQMLDAIQSYYDQDQRLNAPVMGAIYARVMEQVNKVASLLALEAEEVKPEHVSYAFALVARCIEDIAYLLQKDTAQKANASIADIALHTRAEIKRKLATRKAKAEGISPGALRGAILNCSVKLKQITDQHRKSTQAEGKPDLYDQIVKRMEEVGEIQLKQAGKKTRYILTEGR</sequence>
<dbReference type="OrthoDB" id="6400783at2"/>
<name>A0A0M2V4Q8_9GAMM</name>
<dbReference type="Proteomes" id="UP000034228">
    <property type="component" value="Unassembled WGS sequence"/>
</dbReference>
<organism evidence="1 2">
    <name type="scientific">Arsukibacterium ikkense</name>
    <dbReference type="NCBI Taxonomy" id="336831"/>
    <lineage>
        <taxon>Bacteria</taxon>
        <taxon>Pseudomonadati</taxon>
        <taxon>Pseudomonadota</taxon>
        <taxon>Gammaproteobacteria</taxon>
        <taxon>Chromatiales</taxon>
        <taxon>Chromatiaceae</taxon>
        <taxon>Arsukibacterium</taxon>
    </lineage>
</organism>
<proteinExistence type="predicted"/>
<keyword evidence="2" id="KW-1185">Reference proteome</keyword>
<evidence type="ECO:0000313" key="2">
    <source>
        <dbReference type="Proteomes" id="UP000034228"/>
    </source>
</evidence>
<dbReference type="STRING" id="336831.WG68_10075"/>
<evidence type="ECO:0000313" key="1">
    <source>
        <dbReference type="EMBL" id="KKO45394.1"/>
    </source>
</evidence>
<dbReference type="AlphaFoldDB" id="A0A0M2V4Q8"/>
<dbReference type="EMBL" id="LAHO01000009">
    <property type="protein sequence ID" value="KKO45394.1"/>
    <property type="molecule type" value="Genomic_DNA"/>
</dbReference>
<reference evidence="1 2" key="1">
    <citation type="submission" date="2015-03" db="EMBL/GenBank/DDBJ databases">
        <title>Draft genome sequences of two protease-producing strains of Arsukibacterium isolated from two cold and alkaline environments.</title>
        <authorList>
            <person name="Lylloff J.E."/>
            <person name="Skov L.B."/>
            <person name="Jepsen M."/>
            <person name="Hallin P.F."/>
            <person name="Sorensen S.J."/>
            <person name="Stougaard P."/>
            <person name="Glaring M.A."/>
        </authorList>
    </citation>
    <scope>NUCLEOTIDE SEQUENCE [LARGE SCALE GENOMIC DNA]</scope>
    <source>
        <strain evidence="1 2">GCM72</strain>
    </source>
</reference>
<evidence type="ECO:0008006" key="3">
    <source>
        <dbReference type="Google" id="ProtNLM"/>
    </source>
</evidence>
<protein>
    <recommendedName>
        <fullName evidence="3">DUF3987 domain-containing protein</fullName>
    </recommendedName>
</protein>
<accession>A0A0M2V4Q8</accession>
<gene>
    <name evidence="1" type="ORF">WG68_10075</name>
</gene>